<accession>A0A3L8E481</accession>
<evidence type="ECO:0000313" key="3">
    <source>
        <dbReference type="Proteomes" id="UP000279307"/>
    </source>
</evidence>
<feature type="compositionally biased region" description="Basic and acidic residues" evidence="1">
    <location>
        <begin position="42"/>
        <end position="61"/>
    </location>
</feature>
<dbReference type="EMBL" id="QOIP01000001">
    <property type="protein sequence ID" value="RLU27467.1"/>
    <property type="molecule type" value="Genomic_DNA"/>
</dbReference>
<comment type="caution">
    <text evidence="2">The sequence shown here is derived from an EMBL/GenBank/DDBJ whole genome shotgun (WGS) entry which is preliminary data.</text>
</comment>
<proteinExistence type="predicted"/>
<organism evidence="2 3">
    <name type="scientific">Ooceraea biroi</name>
    <name type="common">Clonal raider ant</name>
    <name type="synonym">Cerapachys biroi</name>
    <dbReference type="NCBI Taxonomy" id="2015173"/>
    <lineage>
        <taxon>Eukaryota</taxon>
        <taxon>Metazoa</taxon>
        <taxon>Ecdysozoa</taxon>
        <taxon>Arthropoda</taxon>
        <taxon>Hexapoda</taxon>
        <taxon>Insecta</taxon>
        <taxon>Pterygota</taxon>
        <taxon>Neoptera</taxon>
        <taxon>Endopterygota</taxon>
        <taxon>Hymenoptera</taxon>
        <taxon>Apocrita</taxon>
        <taxon>Aculeata</taxon>
        <taxon>Formicoidea</taxon>
        <taxon>Formicidae</taxon>
        <taxon>Dorylinae</taxon>
        <taxon>Ooceraea</taxon>
    </lineage>
</organism>
<feature type="compositionally biased region" description="Basic and acidic residues" evidence="1">
    <location>
        <begin position="25"/>
        <end position="34"/>
    </location>
</feature>
<gene>
    <name evidence="2" type="ORF">DMN91_001271</name>
</gene>
<evidence type="ECO:0000313" key="2">
    <source>
        <dbReference type="EMBL" id="RLU27467.1"/>
    </source>
</evidence>
<dbReference type="Proteomes" id="UP000279307">
    <property type="component" value="Chromosome 1"/>
</dbReference>
<reference evidence="2 3" key="1">
    <citation type="journal article" date="2018" name="Genome Res.">
        <title>The genomic architecture and molecular evolution of ant odorant receptors.</title>
        <authorList>
            <person name="McKenzie S.K."/>
            <person name="Kronauer D.J.C."/>
        </authorList>
    </citation>
    <scope>NUCLEOTIDE SEQUENCE [LARGE SCALE GENOMIC DNA]</scope>
    <source>
        <strain evidence="2">Clonal line C1</strain>
    </source>
</reference>
<feature type="compositionally biased region" description="Gly residues" evidence="1">
    <location>
        <begin position="62"/>
        <end position="79"/>
    </location>
</feature>
<dbReference type="AlphaFoldDB" id="A0A3L8E481"/>
<protein>
    <submittedName>
        <fullName evidence="2">Uncharacterized protein</fullName>
    </submittedName>
</protein>
<feature type="region of interest" description="Disordered" evidence="1">
    <location>
        <begin position="1"/>
        <end position="103"/>
    </location>
</feature>
<evidence type="ECO:0000256" key="1">
    <source>
        <dbReference type="SAM" id="MobiDB-lite"/>
    </source>
</evidence>
<name>A0A3L8E481_OOCBI</name>
<sequence>MRMACGYRAPGLPDTRPELLAGIGRSKDDEHTETCRATSARAGDDAGHGSDLHEDGLHEGGLHAGGLHAGRLHGGGSDRGGYTASRCTSMDDEAQHRTTGSDELMGVEMHVVVRV</sequence>